<reference evidence="7" key="1">
    <citation type="submission" date="2020-11" db="EMBL/GenBank/DDBJ databases">
        <authorList>
            <person name="Tran Van P."/>
        </authorList>
    </citation>
    <scope>NUCLEOTIDE SEQUENCE</scope>
</reference>
<keyword evidence="8" id="KW-1185">Reference proteome</keyword>
<dbReference type="Gene3D" id="1.10.3730.20">
    <property type="match status" value="1"/>
</dbReference>
<organism evidence="7">
    <name type="scientific">Medioppia subpectinata</name>
    <dbReference type="NCBI Taxonomy" id="1979941"/>
    <lineage>
        <taxon>Eukaryota</taxon>
        <taxon>Metazoa</taxon>
        <taxon>Ecdysozoa</taxon>
        <taxon>Arthropoda</taxon>
        <taxon>Chelicerata</taxon>
        <taxon>Arachnida</taxon>
        <taxon>Acari</taxon>
        <taxon>Acariformes</taxon>
        <taxon>Sarcoptiformes</taxon>
        <taxon>Oribatida</taxon>
        <taxon>Brachypylina</taxon>
        <taxon>Oppioidea</taxon>
        <taxon>Oppiidae</taxon>
        <taxon>Medioppia</taxon>
    </lineage>
</organism>
<dbReference type="Proteomes" id="UP000759131">
    <property type="component" value="Unassembled WGS sequence"/>
</dbReference>
<dbReference type="GO" id="GO:0016020">
    <property type="term" value="C:membrane"/>
    <property type="evidence" value="ECO:0007669"/>
    <property type="project" value="UniProtKB-SubCell"/>
</dbReference>
<feature type="transmembrane region" description="Helical" evidence="5">
    <location>
        <begin position="129"/>
        <end position="148"/>
    </location>
</feature>
<feature type="transmembrane region" description="Helical" evidence="5">
    <location>
        <begin position="186"/>
        <end position="204"/>
    </location>
</feature>
<dbReference type="PANTHER" id="PTHR22911:SF6">
    <property type="entry name" value="SOLUTE CARRIER FAMILY 35 MEMBER G1"/>
    <property type="match status" value="1"/>
</dbReference>
<dbReference type="PANTHER" id="PTHR22911">
    <property type="entry name" value="ACYL-MALONYL CONDENSING ENZYME-RELATED"/>
    <property type="match status" value="1"/>
</dbReference>
<dbReference type="EMBL" id="OC859362">
    <property type="protein sequence ID" value="CAD7627506.1"/>
    <property type="molecule type" value="Genomic_DNA"/>
</dbReference>
<accession>A0A7R9KQH9</accession>
<comment type="subcellular location">
    <subcellularLocation>
        <location evidence="1">Membrane</location>
        <topology evidence="1">Multi-pass membrane protein</topology>
    </subcellularLocation>
</comment>
<gene>
    <name evidence="7" type="ORF">OSB1V03_LOCUS7932</name>
</gene>
<feature type="transmembrane region" description="Helical" evidence="5">
    <location>
        <begin position="81"/>
        <end position="97"/>
    </location>
</feature>
<evidence type="ECO:0000313" key="7">
    <source>
        <dbReference type="EMBL" id="CAD7627506.1"/>
    </source>
</evidence>
<name>A0A7R9KQH9_9ACAR</name>
<protein>
    <recommendedName>
        <fullName evidence="6">EamA domain-containing protein</fullName>
    </recommendedName>
</protein>
<evidence type="ECO:0000256" key="5">
    <source>
        <dbReference type="SAM" id="Phobius"/>
    </source>
</evidence>
<feature type="transmembrane region" description="Helical" evidence="5">
    <location>
        <begin position="56"/>
        <end position="74"/>
    </location>
</feature>
<feature type="transmembrane region" description="Helical" evidence="5">
    <location>
        <begin position="29"/>
        <end position="50"/>
    </location>
</feature>
<dbReference type="OrthoDB" id="8300370at2759"/>
<evidence type="ECO:0000313" key="8">
    <source>
        <dbReference type="Proteomes" id="UP000759131"/>
    </source>
</evidence>
<evidence type="ECO:0000259" key="6">
    <source>
        <dbReference type="Pfam" id="PF00892"/>
    </source>
</evidence>
<evidence type="ECO:0000256" key="4">
    <source>
        <dbReference type="ARBA" id="ARBA00023136"/>
    </source>
</evidence>
<feature type="non-terminal residue" evidence="7">
    <location>
        <position position="1"/>
    </location>
</feature>
<dbReference type="EMBL" id="CAJPIZ010004787">
    <property type="protein sequence ID" value="CAG2107936.1"/>
    <property type="molecule type" value="Genomic_DNA"/>
</dbReference>
<keyword evidence="4 5" id="KW-0472">Membrane</keyword>
<dbReference type="AlphaFoldDB" id="A0A7R9KQH9"/>
<dbReference type="SUPFAM" id="SSF103481">
    <property type="entry name" value="Multidrug resistance efflux transporter EmrE"/>
    <property type="match status" value="2"/>
</dbReference>
<feature type="domain" description="EamA" evidence="6">
    <location>
        <begin position="4"/>
        <end position="96"/>
    </location>
</feature>
<evidence type="ECO:0000256" key="2">
    <source>
        <dbReference type="ARBA" id="ARBA00022692"/>
    </source>
</evidence>
<evidence type="ECO:0000256" key="3">
    <source>
        <dbReference type="ARBA" id="ARBA00022989"/>
    </source>
</evidence>
<feature type="transmembrane region" description="Helical" evidence="5">
    <location>
        <begin position="160"/>
        <end position="180"/>
    </location>
</feature>
<dbReference type="InterPro" id="IPR037185">
    <property type="entry name" value="EmrE-like"/>
</dbReference>
<sequence length="299" mass="33425">CAFQVIFYLIPIIYHRHPIFGVRGHRIDLFLRAIAGTSAAIFIYQAYRLIPLGDATTIQFSSPVIVIFLAVFILHEPLTCLQVFTGIATFGGIIIIAKPEFILGSDGRCHGGEFTTVLIVDQWRWPAGWLSYGLLVAIGVLGIADQYFMTIALHYESAGLVAITRTLNIVLAFVWNVWLLGEESDWTSVTGALVVTVCIAGLSVSKWRQEKPDQFTRCTRRVFCCCCCYGNQVDTYADDSERDVLIIRKHSQPFYDSIDDKPTGSPVITTRTPPRNESFTGKALHNDDIVVEKNKILFP</sequence>
<dbReference type="Pfam" id="PF00892">
    <property type="entry name" value="EamA"/>
    <property type="match status" value="1"/>
</dbReference>
<dbReference type="InterPro" id="IPR000620">
    <property type="entry name" value="EamA_dom"/>
</dbReference>
<keyword evidence="3 5" id="KW-1133">Transmembrane helix</keyword>
<evidence type="ECO:0000256" key="1">
    <source>
        <dbReference type="ARBA" id="ARBA00004141"/>
    </source>
</evidence>
<proteinExistence type="predicted"/>
<keyword evidence="2 5" id="KW-0812">Transmembrane</keyword>